<keyword evidence="2" id="KW-1185">Reference proteome</keyword>
<sequence>MGKHRGWGFVVFASSYEAVKVLETKNGEYLHNSKIYLDVAKTAPCRPRPKYCIDYKFWYEDYLRREILRIDEDEVVEGLNEIPNLVEALDTKNGEYLHSCEIFLDVAEMAPYPFHPRYNLVEKLCYEDKLLQER</sequence>
<evidence type="ECO:0000313" key="3">
    <source>
        <dbReference type="RefSeq" id="XP_019087111.1"/>
    </source>
</evidence>
<reference evidence="3" key="2">
    <citation type="submission" date="2025-08" db="UniProtKB">
        <authorList>
            <consortium name="RefSeq"/>
        </authorList>
    </citation>
    <scope>IDENTIFICATION</scope>
    <source>
        <tissue evidence="3">Leaf</tissue>
    </source>
</reference>
<protein>
    <submittedName>
        <fullName evidence="3">Uncharacterized protein LOC104724060</fullName>
    </submittedName>
</protein>
<evidence type="ECO:0000313" key="2">
    <source>
        <dbReference type="Proteomes" id="UP000694864"/>
    </source>
</evidence>
<reference evidence="2" key="1">
    <citation type="journal article" date="2014" name="Nat. Commun.">
        <title>The emerging biofuel crop Camelina sativa retains a highly undifferentiated hexaploid genome structure.</title>
        <authorList>
            <person name="Kagale S."/>
            <person name="Koh C."/>
            <person name="Nixon J."/>
            <person name="Bollina V."/>
            <person name="Clarke W.E."/>
            <person name="Tuteja R."/>
            <person name="Spillane C."/>
            <person name="Robinson S.J."/>
            <person name="Links M.G."/>
            <person name="Clarke C."/>
            <person name="Higgins E.E."/>
            <person name="Huebert T."/>
            <person name="Sharpe A.G."/>
            <person name="Parkin I.A."/>
        </authorList>
    </citation>
    <scope>NUCLEOTIDE SEQUENCE [LARGE SCALE GENOMIC DNA]</scope>
    <source>
        <strain evidence="2">cv. DH55</strain>
    </source>
</reference>
<dbReference type="Proteomes" id="UP000694864">
    <property type="component" value="Chromosome 11"/>
</dbReference>
<accession>A0ABM1QK23</accession>
<dbReference type="Gene3D" id="3.30.70.330">
    <property type="match status" value="1"/>
</dbReference>
<gene>
    <name evidence="3" type="primary">LOC104724060</name>
</gene>
<evidence type="ECO:0000259" key="1">
    <source>
        <dbReference type="Pfam" id="PF00076"/>
    </source>
</evidence>
<dbReference type="InterPro" id="IPR012677">
    <property type="entry name" value="Nucleotide-bd_a/b_plait_sf"/>
</dbReference>
<name>A0ABM1QK23_CAMSA</name>
<proteinExistence type="predicted"/>
<organism evidence="2 3">
    <name type="scientific">Camelina sativa</name>
    <name type="common">False flax</name>
    <name type="synonym">Myagrum sativum</name>
    <dbReference type="NCBI Taxonomy" id="90675"/>
    <lineage>
        <taxon>Eukaryota</taxon>
        <taxon>Viridiplantae</taxon>
        <taxon>Streptophyta</taxon>
        <taxon>Embryophyta</taxon>
        <taxon>Tracheophyta</taxon>
        <taxon>Spermatophyta</taxon>
        <taxon>Magnoliopsida</taxon>
        <taxon>eudicotyledons</taxon>
        <taxon>Gunneridae</taxon>
        <taxon>Pentapetalae</taxon>
        <taxon>rosids</taxon>
        <taxon>malvids</taxon>
        <taxon>Brassicales</taxon>
        <taxon>Brassicaceae</taxon>
        <taxon>Camelineae</taxon>
        <taxon>Camelina</taxon>
    </lineage>
</organism>
<dbReference type="InterPro" id="IPR000504">
    <property type="entry name" value="RRM_dom"/>
</dbReference>
<dbReference type="RefSeq" id="XP_019087111.1">
    <property type="nucleotide sequence ID" value="XM_019231566.1"/>
</dbReference>
<dbReference type="Pfam" id="PF00076">
    <property type="entry name" value="RRM_1"/>
    <property type="match status" value="1"/>
</dbReference>
<dbReference type="InterPro" id="IPR035979">
    <property type="entry name" value="RBD_domain_sf"/>
</dbReference>
<dbReference type="GeneID" id="104724060"/>
<feature type="domain" description="RRM" evidence="1">
    <location>
        <begin position="2"/>
        <end position="35"/>
    </location>
</feature>
<dbReference type="SUPFAM" id="SSF54928">
    <property type="entry name" value="RNA-binding domain, RBD"/>
    <property type="match status" value="1"/>
</dbReference>